<dbReference type="EMBL" id="MDZA01000437">
    <property type="protein sequence ID" value="OGX82110.1"/>
    <property type="molecule type" value="Genomic_DNA"/>
</dbReference>
<dbReference type="PANTHER" id="PTHR43639">
    <property type="entry name" value="OXIDOREDUCTASE, SHORT-CHAIN DEHYDROGENASE/REDUCTASE FAMILY (AFU_ORTHOLOGUE AFUA_5G02870)"/>
    <property type="match status" value="1"/>
</dbReference>
<keyword evidence="2" id="KW-0560">Oxidoreductase</keyword>
<sequence>MRGLANKVALVTGGSRGIGAGIVRALAAEGVRVAFTYVRGTEPAQALVAAIEQAGGQALALQADAAQPAQVRAAIETVVARFGQLDILVNNAGVNVVSPIDEAAPDEEALANLWRVNTWGVAQTVRAAVPHLPAGGRILTIGSGSNIRVPFAGLGDYAASKGALAAYTRAWARDLAPRGITVNIIQPGLIETDLTPTDPATVASLLQPIALGRFGTAQEVGEVVAFLASEAAGYITGATLNVDGGWSV</sequence>
<organism evidence="4 5">
    <name type="scientific">Hymenobacter coccineus</name>
    <dbReference type="NCBI Taxonomy" id="1908235"/>
    <lineage>
        <taxon>Bacteria</taxon>
        <taxon>Pseudomonadati</taxon>
        <taxon>Bacteroidota</taxon>
        <taxon>Cytophagia</taxon>
        <taxon>Cytophagales</taxon>
        <taxon>Hymenobacteraceae</taxon>
        <taxon>Hymenobacter</taxon>
    </lineage>
</organism>
<dbReference type="Pfam" id="PF13561">
    <property type="entry name" value="adh_short_C2"/>
    <property type="match status" value="1"/>
</dbReference>
<comment type="similarity">
    <text evidence="1">Belongs to the short-chain dehydrogenases/reductases (SDR) family.</text>
</comment>
<dbReference type="FunFam" id="3.40.50.720:FF:000084">
    <property type="entry name" value="Short-chain dehydrogenase reductase"/>
    <property type="match status" value="1"/>
</dbReference>
<dbReference type="PRINTS" id="PR00080">
    <property type="entry name" value="SDRFAMILY"/>
</dbReference>
<dbReference type="InterPro" id="IPR036291">
    <property type="entry name" value="NAD(P)-bd_dom_sf"/>
</dbReference>
<evidence type="ECO:0000256" key="1">
    <source>
        <dbReference type="ARBA" id="ARBA00006484"/>
    </source>
</evidence>
<name>A0A1G1STZ5_9BACT</name>
<proteinExistence type="inferred from homology"/>
<evidence type="ECO:0000259" key="3">
    <source>
        <dbReference type="SMART" id="SM00822"/>
    </source>
</evidence>
<reference evidence="4 5" key="1">
    <citation type="submission" date="2016-08" db="EMBL/GenBank/DDBJ databases">
        <title>Hymenobacter coccineus sp. nov., Hymenobacter lapidarius sp. nov. and Hymenobacter glacialis sp. nov., isolated from Antarctic soil.</title>
        <authorList>
            <person name="Sedlacek I."/>
            <person name="Kralova S."/>
            <person name="Kyrova K."/>
            <person name="Maslanova I."/>
            <person name="Stankova E."/>
            <person name="Vrbovska V."/>
            <person name="Nemec M."/>
            <person name="Bartak M."/>
            <person name="Svec P."/>
            <person name="Busse H.-J."/>
            <person name="Pantucek R."/>
        </authorList>
    </citation>
    <scope>NUCLEOTIDE SEQUENCE [LARGE SCALE GENOMIC DNA]</scope>
    <source>
        <strain evidence="4 5">CCM 8649</strain>
    </source>
</reference>
<dbReference type="PANTHER" id="PTHR43639:SF1">
    <property type="entry name" value="SHORT-CHAIN DEHYDROGENASE_REDUCTASE FAMILY PROTEIN"/>
    <property type="match status" value="1"/>
</dbReference>
<dbReference type="Proteomes" id="UP000177506">
    <property type="component" value="Unassembled WGS sequence"/>
</dbReference>
<evidence type="ECO:0000313" key="4">
    <source>
        <dbReference type="EMBL" id="OGX82110.1"/>
    </source>
</evidence>
<keyword evidence="5" id="KW-1185">Reference proteome</keyword>
<dbReference type="RefSeq" id="WP_070746883.1">
    <property type="nucleotide sequence ID" value="NZ_MDZA01000437.1"/>
</dbReference>
<feature type="domain" description="Ketoreductase" evidence="3">
    <location>
        <begin position="7"/>
        <end position="193"/>
    </location>
</feature>
<dbReference type="OrthoDB" id="9804104at2"/>
<dbReference type="PRINTS" id="PR00081">
    <property type="entry name" value="GDHRDH"/>
</dbReference>
<evidence type="ECO:0000313" key="5">
    <source>
        <dbReference type="Proteomes" id="UP000177506"/>
    </source>
</evidence>
<dbReference type="CDD" id="cd05233">
    <property type="entry name" value="SDR_c"/>
    <property type="match status" value="1"/>
</dbReference>
<dbReference type="Gene3D" id="3.40.50.720">
    <property type="entry name" value="NAD(P)-binding Rossmann-like Domain"/>
    <property type="match status" value="1"/>
</dbReference>
<gene>
    <name evidence="4" type="ORF">BEN49_02875</name>
</gene>
<evidence type="ECO:0000256" key="2">
    <source>
        <dbReference type="ARBA" id="ARBA00023002"/>
    </source>
</evidence>
<protein>
    <submittedName>
        <fullName evidence="4">Oxidoreductase</fullName>
    </submittedName>
</protein>
<accession>A0A1G1STZ5</accession>
<dbReference type="InterPro" id="IPR057326">
    <property type="entry name" value="KR_dom"/>
</dbReference>
<dbReference type="AlphaFoldDB" id="A0A1G1STZ5"/>
<dbReference type="SMART" id="SM00822">
    <property type="entry name" value="PKS_KR"/>
    <property type="match status" value="1"/>
</dbReference>
<comment type="caution">
    <text evidence="4">The sequence shown here is derived from an EMBL/GenBank/DDBJ whole genome shotgun (WGS) entry which is preliminary data.</text>
</comment>
<dbReference type="GO" id="GO:0016491">
    <property type="term" value="F:oxidoreductase activity"/>
    <property type="evidence" value="ECO:0007669"/>
    <property type="project" value="UniProtKB-KW"/>
</dbReference>
<dbReference type="SUPFAM" id="SSF51735">
    <property type="entry name" value="NAD(P)-binding Rossmann-fold domains"/>
    <property type="match status" value="1"/>
</dbReference>
<dbReference type="InterPro" id="IPR002347">
    <property type="entry name" value="SDR_fam"/>
</dbReference>